<evidence type="ECO:0000256" key="1">
    <source>
        <dbReference type="ARBA" id="ARBA00004651"/>
    </source>
</evidence>
<comment type="subcellular location">
    <subcellularLocation>
        <location evidence="1">Cell membrane</location>
        <topology evidence="1">Multi-pass membrane protein</topology>
    </subcellularLocation>
</comment>
<keyword evidence="3" id="KW-1003">Cell membrane</keyword>
<protein>
    <submittedName>
        <fullName evidence="8">DoxX family protein</fullName>
    </submittedName>
</protein>
<dbReference type="OrthoDB" id="8778559at2"/>
<evidence type="ECO:0000256" key="5">
    <source>
        <dbReference type="ARBA" id="ARBA00022989"/>
    </source>
</evidence>
<dbReference type="PANTHER" id="PTHR33452:SF1">
    <property type="entry name" value="INNER MEMBRANE PROTEIN YPHA-RELATED"/>
    <property type="match status" value="1"/>
</dbReference>
<dbReference type="AlphaFoldDB" id="A0A2W7TP80"/>
<keyword evidence="4 7" id="KW-0812">Transmembrane</keyword>
<keyword evidence="5 7" id="KW-1133">Transmembrane helix</keyword>
<feature type="transmembrane region" description="Helical" evidence="7">
    <location>
        <begin position="118"/>
        <end position="136"/>
    </location>
</feature>
<accession>A0A2W7TP80</accession>
<evidence type="ECO:0000313" key="8">
    <source>
        <dbReference type="EMBL" id="PZX92111.1"/>
    </source>
</evidence>
<feature type="transmembrane region" description="Helical" evidence="7">
    <location>
        <begin position="88"/>
        <end position="106"/>
    </location>
</feature>
<gene>
    <name evidence="8" type="ORF">DOS84_17590</name>
</gene>
<reference evidence="8 9" key="1">
    <citation type="submission" date="2018-06" db="EMBL/GenBank/DDBJ databases">
        <title>Flavobacterium sp IMCC34762, genome.</title>
        <authorList>
            <person name="Joung Y."/>
            <person name="Cho J."/>
            <person name="Song J."/>
        </authorList>
    </citation>
    <scope>NUCLEOTIDE SEQUENCE [LARGE SCALE GENOMIC DNA]</scope>
    <source>
        <strain evidence="8 9">IMCC34762</strain>
    </source>
</reference>
<evidence type="ECO:0000256" key="4">
    <source>
        <dbReference type="ARBA" id="ARBA00022692"/>
    </source>
</evidence>
<keyword evidence="9" id="KW-1185">Reference proteome</keyword>
<proteinExistence type="inferred from homology"/>
<dbReference type="InterPro" id="IPR032808">
    <property type="entry name" value="DoxX"/>
</dbReference>
<dbReference type="GO" id="GO:0005886">
    <property type="term" value="C:plasma membrane"/>
    <property type="evidence" value="ECO:0007669"/>
    <property type="project" value="UniProtKB-SubCell"/>
</dbReference>
<sequence>MFIYYFSRKNMRNFPFLSSSQSLLLFRITLPLFFVAHAVTRIANGTIERFAGFLSTKGFFATTIMVWGITIYEIIGGIVLAFGYYTKYLSLGFIFMLIMGNVIIHYENGWWVGEHGEGGMEYSCALILGLIVIAASKNEKPIFFEKTKV</sequence>
<evidence type="ECO:0000256" key="6">
    <source>
        <dbReference type="ARBA" id="ARBA00023136"/>
    </source>
</evidence>
<organism evidence="8 9">
    <name type="scientific">Flavobacterium aquariorum</name>
    <dbReference type="NCBI Taxonomy" id="2217670"/>
    <lineage>
        <taxon>Bacteria</taxon>
        <taxon>Pseudomonadati</taxon>
        <taxon>Bacteroidota</taxon>
        <taxon>Flavobacteriia</taxon>
        <taxon>Flavobacteriales</taxon>
        <taxon>Flavobacteriaceae</taxon>
        <taxon>Flavobacterium</taxon>
    </lineage>
</organism>
<evidence type="ECO:0000256" key="3">
    <source>
        <dbReference type="ARBA" id="ARBA00022475"/>
    </source>
</evidence>
<evidence type="ECO:0000313" key="9">
    <source>
        <dbReference type="Proteomes" id="UP000249177"/>
    </source>
</evidence>
<dbReference type="InterPro" id="IPR051907">
    <property type="entry name" value="DoxX-like_oxidoreductase"/>
</dbReference>
<dbReference type="Proteomes" id="UP000249177">
    <property type="component" value="Unassembled WGS sequence"/>
</dbReference>
<dbReference type="EMBL" id="QKXH01000013">
    <property type="protein sequence ID" value="PZX92111.1"/>
    <property type="molecule type" value="Genomic_DNA"/>
</dbReference>
<dbReference type="PANTHER" id="PTHR33452">
    <property type="entry name" value="OXIDOREDUCTASE CATD-RELATED"/>
    <property type="match status" value="1"/>
</dbReference>
<evidence type="ECO:0000256" key="7">
    <source>
        <dbReference type="SAM" id="Phobius"/>
    </source>
</evidence>
<keyword evidence="6 7" id="KW-0472">Membrane</keyword>
<comment type="similarity">
    <text evidence="2">Belongs to the DoxX family.</text>
</comment>
<dbReference type="Pfam" id="PF07681">
    <property type="entry name" value="DoxX"/>
    <property type="match status" value="1"/>
</dbReference>
<evidence type="ECO:0000256" key="2">
    <source>
        <dbReference type="ARBA" id="ARBA00006679"/>
    </source>
</evidence>
<feature type="transmembrane region" description="Helical" evidence="7">
    <location>
        <begin position="58"/>
        <end position="81"/>
    </location>
</feature>
<comment type="caution">
    <text evidence="8">The sequence shown here is derived from an EMBL/GenBank/DDBJ whole genome shotgun (WGS) entry which is preliminary data.</text>
</comment>
<name>A0A2W7TP80_9FLAO</name>